<reference evidence="8" key="1">
    <citation type="submission" date="2016-11" db="EMBL/GenBank/DDBJ databases">
        <title>Comparative genomic and phenotypic analysis of Granulibacter bethesdensis clinical isolates from patients with chronic granulomatous disease.</title>
        <authorList>
            <person name="Zarember K.A."/>
            <person name="Porcella S.F."/>
            <person name="Chu J."/>
            <person name="Ding L."/>
            <person name="Dahlstrom E."/>
            <person name="Barbian K."/>
            <person name="Martens C."/>
            <person name="Sykora L."/>
            <person name="Kramer S."/>
            <person name="Pettinato A.M."/>
            <person name="Hong H."/>
            <person name="Wald G."/>
            <person name="Berg L.J."/>
            <person name="Rogge L.S."/>
            <person name="Greenberg D.E."/>
            <person name="Falcone E.L."/>
            <person name="Neves J.F."/>
            <person name="Simoes M.J."/>
            <person name="Casal M."/>
            <person name="Rodriguez-Lopez F.C."/>
            <person name="Zelazny A."/>
            <person name="Gallin J.I."/>
            <person name="Holland S.M."/>
        </authorList>
    </citation>
    <scope>NUCLEOTIDE SEQUENCE [LARGE SCALE GENOMIC DNA]</scope>
    <source>
        <strain evidence="8">NIH9.1</strain>
    </source>
</reference>
<proteinExistence type="predicted"/>
<gene>
    <name evidence="7" type="ORF">GbCGDNIH9_0490</name>
</gene>
<dbReference type="EMBL" id="CP018191">
    <property type="protein sequence ID" value="APH53729.1"/>
    <property type="molecule type" value="Genomic_DNA"/>
</dbReference>
<feature type="transmembrane region" description="Helical" evidence="6">
    <location>
        <begin position="111"/>
        <end position="130"/>
    </location>
</feature>
<keyword evidence="2" id="KW-0813">Transport</keyword>
<dbReference type="AlphaFoldDB" id="A0AAC9K910"/>
<organism evidence="7 8">
    <name type="scientific">Granulibacter bethesdensis</name>
    <dbReference type="NCBI Taxonomy" id="364410"/>
    <lineage>
        <taxon>Bacteria</taxon>
        <taxon>Pseudomonadati</taxon>
        <taxon>Pseudomonadota</taxon>
        <taxon>Alphaproteobacteria</taxon>
        <taxon>Acetobacterales</taxon>
        <taxon>Acetobacteraceae</taxon>
        <taxon>Granulibacter</taxon>
    </lineage>
</organism>
<comment type="subcellular location">
    <subcellularLocation>
        <location evidence="1">Membrane</location>
        <topology evidence="1">Multi-pass membrane protein</topology>
    </subcellularLocation>
</comment>
<protein>
    <submittedName>
        <fullName evidence="7">Membrane spanning protein</fullName>
    </submittedName>
</protein>
<dbReference type="GO" id="GO:0035673">
    <property type="term" value="F:oligopeptide transmembrane transporter activity"/>
    <property type="evidence" value="ECO:0007669"/>
    <property type="project" value="InterPro"/>
</dbReference>
<feature type="transmembrane region" description="Helical" evidence="6">
    <location>
        <begin position="214"/>
        <end position="235"/>
    </location>
</feature>
<dbReference type="Pfam" id="PF03169">
    <property type="entry name" value="OPT"/>
    <property type="match status" value="2"/>
</dbReference>
<feature type="transmembrane region" description="Helical" evidence="6">
    <location>
        <begin position="499"/>
        <end position="522"/>
    </location>
</feature>
<evidence type="ECO:0000256" key="2">
    <source>
        <dbReference type="ARBA" id="ARBA00022448"/>
    </source>
</evidence>
<accession>A0AAC9K910</accession>
<feature type="transmembrane region" description="Helical" evidence="6">
    <location>
        <begin position="72"/>
        <end position="90"/>
    </location>
</feature>
<dbReference type="InterPro" id="IPR004813">
    <property type="entry name" value="OPT"/>
</dbReference>
<dbReference type="Proteomes" id="UP000182373">
    <property type="component" value="Chromosome"/>
</dbReference>
<evidence type="ECO:0000256" key="5">
    <source>
        <dbReference type="ARBA" id="ARBA00023136"/>
    </source>
</evidence>
<name>A0AAC9K910_9PROT</name>
<keyword evidence="4 6" id="KW-1133">Transmembrane helix</keyword>
<keyword evidence="5 6" id="KW-0472">Membrane</keyword>
<keyword evidence="3 6" id="KW-0812">Transmembrane</keyword>
<evidence type="ECO:0000256" key="1">
    <source>
        <dbReference type="ARBA" id="ARBA00004141"/>
    </source>
</evidence>
<dbReference type="RefSeq" id="WP_072571983.1">
    <property type="nucleotide sequence ID" value="NZ_CP018191.1"/>
</dbReference>
<evidence type="ECO:0000313" key="8">
    <source>
        <dbReference type="Proteomes" id="UP000182373"/>
    </source>
</evidence>
<feature type="transmembrane region" description="Helical" evidence="6">
    <location>
        <begin position="329"/>
        <end position="349"/>
    </location>
</feature>
<sequence>MPPPDPMQNPEWPGCDLEEAAIHAEHTRTVSHPPGEVHPRVSELPTLLVILSLSVLGGIVGMQILVRLGVTPNTAIIGAVTAMILGRIPWQPLRGFRSIHRQNLVQSAISASTFGAANALLLPIGIPWALGMPDLVWPMLAGASLAMLLDAWLMYSTFGTAIFPAEAPWPPGVAAAEAIRAGDEGGRKAVTLGAGITAGATGSWLGLPMSAMGVAFIGNPWALLFFAIGLLTRGYQHTVFALPPLHALLPGRDLAAASAPHAAMLGAGLAALVQVVALLIRNGRQPHSPDTGTGTPSLRRMLGLGMAGYLGIALLLALLGGLYTHMPPAMILGFVVFAAFAAYMHELIVGLAAMHSGWFPAFAAAVVTLLVGMIIGFPPIALALLVGFSAATGPAFGDMGCDLRAGFLLRGEGTDPAFERDGRWQQFLAAMTAFGVAIILVALHGGDYLKAGLLPPVDHVFAGLIQSGLAPGLIGRIWPWLLIGAVLQTGGGPHRQLGIMFATGLLISNSAAGWAVLAGLIIRLAVTWRAEKNAAGLEVLAGGLIAGDALLSFTSSIVQMSAPHGQQHAGEINHSGSVRVASIKGA</sequence>
<dbReference type="GO" id="GO:0016020">
    <property type="term" value="C:membrane"/>
    <property type="evidence" value="ECO:0007669"/>
    <property type="project" value="UniProtKB-SubCell"/>
</dbReference>
<feature type="transmembrane region" description="Helical" evidence="6">
    <location>
        <begin position="361"/>
        <end position="388"/>
    </location>
</feature>
<evidence type="ECO:0000256" key="4">
    <source>
        <dbReference type="ARBA" id="ARBA00022989"/>
    </source>
</evidence>
<evidence type="ECO:0000313" key="7">
    <source>
        <dbReference type="EMBL" id="APH53729.1"/>
    </source>
</evidence>
<feature type="transmembrane region" description="Helical" evidence="6">
    <location>
        <begin position="47"/>
        <end position="66"/>
    </location>
</feature>
<feature type="transmembrane region" description="Helical" evidence="6">
    <location>
        <begin position="301"/>
        <end position="323"/>
    </location>
</feature>
<feature type="transmembrane region" description="Helical" evidence="6">
    <location>
        <begin position="427"/>
        <end position="449"/>
    </location>
</feature>
<feature type="transmembrane region" description="Helical" evidence="6">
    <location>
        <begin position="136"/>
        <end position="155"/>
    </location>
</feature>
<evidence type="ECO:0000256" key="3">
    <source>
        <dbReference type="ARBA" id="ARBA00022692"/>
    </source>
</evidence>
<feature type="transmembrane region" description="Helical" evidence="6">
    <location>
        <begin position="255"/>
        <end position="280"/>
    </location>
</feature>
<evidence type="ECO:0000256" key="6">
    <source>
        <dbReference type="SAM" id="Phobius"/>
    </source>
</evidence>